<keyword evidence="4" id="KW-0808">Transferase</keyword>
<dbReference type="PANTHER" id="PTHR44936">
    <property type="entry name" value="SENSOR PROTEIN CREC"/>
    <property type="match status" value="1"/>
</dbReference>
<comment type="catalytic activity">
    <reaction evidence="1">
        <text>ATP + protein L-histidine = ADP + protein N-phospho-L-histidine.</text>
        <dbReference type="EC" id="2.7.13.3"/>
    </reaction>
</comment>
<keyword evidence="9" id="KW-0472">Membrane</keyword>
<evidence type="ECO:0000256" key="7">
    <source>
        <dbReference type="ARBA" id="ARBA00022840"/>
    </source>
</evidence>
<keyword evidence="7" id="KW-0067">ATP-binding</keyword>
<proteinExistence type="predicted"/>
<sequence>MIKHWSLSNKFSLLLLLIFIGAVLISGVALSRTLNQVAESVVQAKANLLLQTMLSVRTYTSTQVNPELAPRLETESAFLPQTVPGYAARETFEDFRKNPEYNDFFYKEATLNPTNLRDKADGFESEIVESFRNNSSLKELSGYRSTPGGELYYIARPMIIKKESCLRCHSTAEAAPKSLIATYGSENGFGWKLNDIVGAQIISVPAREIITSAQRSFVTIMGIVIAAFAIALLVMNLFLRRAVIRPLNRIAKAANEVSTGNMAAEFDVQSRDEMGTLATAFTRMKTSLVMAMEMLSQRRN</sequence>
<dbReference type="OrthoDB" id="510512at2"/>
<accession>A0A098TKQ7</accession>
<gene>
    <name evidence="11" type="ORF">DO97_08610</name>
</gene>
<dbReference type="Pfam" id="PF11845">
    <property type="entry name" value="Tll0287-like"/>
    <property type="match status" value="1"/>
</dbReference>
<feature type="domain" description="HAMP" evidence="10">
    <location>
        <begin position="241"/>
        <end position="293"/>
    </location>
</feature>
<reference evidence="11 12" key="1">
    <citation type="journal article" date="2014" name="Mol. Ecol.">
        <title>Evolution of Synechococcus.</title>
        <authorList>
            <person name="Dvorak P."/>
            <person name="Casamatta D."/>
            <person name="Hasler P."/>
            <person name="Poulickova A."/>
            <person name="Ondrej V."/>
            <person name="Sanges R."/>
        </authorList>
    </citation>
    <scope>NUCLEOTIDE SEQUENCE [LARGE SCALE GENOMIC DNA]</scope>
    <source>
        <strain evidence="11 12">CAUP A 1101</strain>
    </source>
</reference>
<keyword evidence="9" id="KW-0812">Transmembrane</keyword>
<evidence type="ECO:0000256" key="5">
    <source>
        <dbReference type="ARBA" id="ARBA00022741"/>
    </source>
</evidence>
<evidence type="ECO:0000313" key="12">
    <source>
        <dbReference type="Proteomes" id="UP000030170"/>
    </source>
</evidence>
<keyword evidence="6 11" id="KW-0418">Kinase</keyword>
<evidence type="ECO:0000256" key="1">
    <source>
        <dbReference type="ARBA" id="ARBA00000085"/>
    </source>
</evidence>
<evidence type="ECO:0000313" key="11">
    <source>
        <dbReference type="EMBL" id="KGF72432.1"/>
    </source>
</evidence>
<dbReference type="PROSITE" id="PS50885">
    <property type="entry name" value="HAMP"/>
    <property type="match status" value="1"/>
</dbReference>
<dbReference type="Pfam" id="PF00672">
    <property type="entry name" value="HAMP"/>
    <property type="match status" value="1"/>
</dbReference>
<dbReference type="SUPFAM" id="SSF158472">
    <property type="entry name" value="HAMP domain-like"/>
    <property type="match status" value="1"/>
</dbReference>
<protein>
    <recommendedName>
        <fullName evidence="2">histidine kinase</fullName>
        <ecNumber evidence="2">2.7.13.3</ecNumber>
    </recommendedName>
</protein>
<dbReference type="GO" id="GO:0004673">
    <property type="term" value="F:protein histidine kinase activity"/>
    <property type="evidence" value="ECO:0007669"/>
    <property type="project" value="UniProtKB-EC"/>
</dbReference>
<dbReference type="InterPro" id="IPR021796">
    <property type="entry name" value="Tll0287-like_dom"/>
</dbReference>
<dbReference type="CDD" id="cd06225">
    <property type="entry name" value="HAMP"/>
    <property type="match status" value="1"/>
</dbReference>
<dbReference type="GO" id="GO:0016020">
    <property type="term" value="C:membrane"/>
    <property type="evidence" value="ECO:0007669"/>
    <property type="project" value="InterPro"/>
</dbReference>
<dbReference type="EMBL" id="JJML01000026">
    <property type="protein sequence ID" value="KGF72432.1"/>
    <property type="molecule type" value="Genomic_DNA"/>
</dbReference>
<keyword evidence="9" id="KW-1133">Transmembrane helix</keyword>
<keyword evidence="5" id="KW-0547">Nucleotide-binding</keyword>
<dbReference type="EC" id="2.7.13.3" evidence="2"/>
<dbReference type="InterPro" id="IPR003660">
    <property type="entry name" value="HAMP_dom"/>
</dbReference>
<keyword evidence="8" id="KW-0902">Two-component regulatory system</keyword>
<organism evidence="11 12">
    <name type="scientific">Neosynechococcus sphagnicola sy1</name>
    <dbReference type="NCBI Taxonomy" id="1497020"/>
    <lineage>
        <taxon>Bacteria</taxon>
        <taxon>Bacillati</taxon>
        <taxon>Cyanobacteriota</taxon>
        <taxon>Cyanophyceae</taxon>
        <taxon>Neosynechococcales</taxon>
        <taxon>Neosynechococcaceae</taxon>
        <taxon>Neosynechococcus</taxon>
    </lineage>
</organism>
<evidence type="ECO:0000256" key="2">
    <source>
        <dbReference type="ARBA" id="ARBA00012438"/>
    </source>
</evidence>
<name>A0A098TKQ7_9CYAN</name>
<evidence type="ECO:0000259" key="10">
    <source>
        <dbReference type="PROSITE" id="PS50885"/>
    </source>
</evidence>
<evidence type="ECO:0000256" key="9">
    <source>
        <dbReference type="SAM" id="Phobius"/>
    </source>
</evidence>
<dbReference type="STRING" id="1497020.DO97_08610"/>
<comment type="caution">
    <text evidence="11">The sequence shown here is derived from an EMBL/GenBank/DDBJ whole genome shotgun (WGS) entry which is preliminary data.</text>
</comment>
<dbReference type="PANTHER" id="PTHR44936:SF9">
    <property type="entry name" value="SENSOR PROTEIN CREC"/>
    <property type="match status" value="1"/>
</dbReference>
<evidence type="ECO:0000256" key="3">
    <source>
        <dbReference type="ARBA" id="ARBA00022553"/>
    </source>
</evidence>
<dbReference type="Gene3D" id="6.10.340.10">
    <property type="match status" value="1"/>
</dbReference>
<feature type="transmembrane region" description="Helical" evidence="9">
    <location>
        <begin position="217"/>
        <end position="239"/>
    </location>
</feature>
<keyword evidence="3" id="KW-0597">Phosphoprotein</keyword>
<dbReference type="AlphaFoldDB" id="A0A098TKQ7"/>
<dbReference type="Proteomes" id="UP000030170">
    <property type="component" value="Unassembled WGS sequence"/>
</dbReference>
<evidence type="ECO:0000256" key="6">
    <source>
        <dbReference type="ARBA" id="ARBA00022777"/>
    </source>
</evidence>
<evidence type="ECO:0000256" key="4">
    <source>
        <dbReference type="ARBA" id="ARBA00022679"/>
    </source>
</evidence>
<dbReference type="InterPro" id="IPR050980">
    <property type="entry name" value="2C_sensor_his_kinase"/>
</dbReference>
<keyword evidence="12" id="KW-1185">Reference proteome</keyword>
<evidence type="ECO:0000256" key="8">
    <source>
        <dbReference type="ARBA" id="ARBA00023012"/>
    </source>
</evidence>
<dbReference type="GO" id="GO:0000160">
    <property type="term" value="P:phosphorelay signal transduction system"/>
    <property type="evidence" value="ECO:0007669"/>
    <property type="project" value="UniProtKB-KW"/>
</dbReference>
<dbReference type="SMART" id="SM00304">
    <property type="entry name" value="HAMP"/>
    <property type="match status" value="1"/>
</dbReference>
<dbReference type="GO" id="GO:0005524">
    <property type="term" value="F:ATP binding"/>
    <property type="evidence" value="ECO:0007669"/>
    <property type="project" value="UniProtKB-KW"/>
</dbReference>